<dbReference type="PROSITE" id="PS51257">
    <property type="entry name" value="PROKAR_LIPOPROTEIN"/>
    <property type="match status" value="1"/>
</dbReference>
<comment type="caution">
    <text evidence="1">The sequence shown here is derived from an EMBL/GenBank/DDBJ whole genome shotgun (WGS) entry which is preliminary data.</text>
</comment>
<accession>A0A2S8F081</accession>
<evidence type="ECO:0000313" key="1">
    <source>
        <dbReference type="EMBL" id="PQO25550.1"/>
    </source>
</evidence>
<proteinExistence type="predicted"/>
<organism evidence="1 2">
    <name type="scientific">Blastopirellula marina</name>
    <dbReference type="NCBI Taxonomy" id="124"/>
    <lineage>
        <taxon>Bacteria</taxon>
        <taxon>Pseudomonadati</taxon>
        <taxon>Planctomycetota</taxon>
        <taxon>Planctomycetia</taxon>
        <taxon>Pirellulales</taxon>
        <taxon>Pirellulaceae</taxon>
        <taxon>Blastopirellula</taxon>
    </lineage>
</organism>
<dbReference type="InterPro" id="IPR008969">
    <property type="entry name" value="CarboxyPept-like_regulatory"/>
</dbReference>
<dbReference type="Gene3D" id="2.60.40.1120">
    <property type="entry name" value="Carboxypeptidase-like, regulatory domain"/>
    <property type="match status" value="1"/>
</dbReference>
<gene>
    <name evidence="1" type="ORF">C5Y96_24760</name>
</gene>
<dbReference type="SUPFAM" id="SSF49464">
    <property type="entry name" value="Carboxypeptidase regulatory domain-like"/>
    <property type="match status" value="1"/>
</dbReference>
<evidence type="ECO:0000313" key="2">
    <source>
        <dbReference type="Proteomes" id="UP000240009"/>
    </source>
</evidence>
<protein>
    <recommendedName>
        <fullName evidence="3">Carboxypeptidase regulatory-like domain-containing protein</fullName>
    </recommendedName>
</protein>
<evidence type="ECO:0008006" key="3">
    <source>
        <dbReference type="Google" id="ProtNLM"/>
    </source>
</evidence>
<dbReference type="EMBL" id="PUIA01000081">
    <property type="protein sequence ID" value="PQO25550.1"/>
    <property type="molecule type" value="Genomic_DNA"/>
</dbReference>
<sequence length="141" mass="14730">MRSVEDMLSKNLRCLLLAIIVVGLAGCSGGSGIALGTVAGTITKDGQPVSDATITFFPETGRPSSATSDLDGRYSLRFTASENGAIVGKHSVQISYGGPGMPAAPGEPTRGRAKRSLPFEEVTWPEKVTVEKSANTIDFDL</sequence>
<reference evidence="1 2" key="1">
    <citation type="submission" date="2018-02" db="EMBL/GenBank/DDBJ databases">
        <title>Comparative genomes isolates from brazilian mangrove.</title>
        <authorList>
            <person name="Araujo J.E."/>
            <person name="Taketani R.G."/>
            <person name="Silva M.C.P."/>
            <person name="Loureco M.V."/>
            <person name="Andreote F.D."/>
        </authorList>
    </citation>
    <scope>NUCLEOTIDE SEQUENCE [LARGE SCALE GENOMIC DNA]</scope>
    <source>
        <strain evidence="1 2">HEX-2 MGV</strain>
    </source>
</reference>
<dbReference type="Proteomes" id="UP000240009">
    <property type="component" value="Unassembled WGS sequence"/>
</dbReference>
<name>A0A2S8F081_9BACT</name>
<dbReference type="AlphaFoldDB" id="A0A2S8F081"/>